<keyword evidence="3" id="KW-1185">Reference proteome</keyword>
<dbReference type="EMBL" id="JANPWB010000014">
    <property type="protein sequence ID" value="KAJ1098572.1"/>
    <property type="molecule type" value="Genomic_DNA"/>
</dbReference>
<proteinExistence type="predicted"/>
<protein>
    <submittedName>
        <fullName evidence="2">Uncharacterized protein</fullName>
    </submittedName>
</protein>
<gene>
    <name evidence="2" type="ORF">NDU88_003680</name>
</gene>
<evidence type="ECO:0000313" key="2">
    <source>
        <dbReference type="EMBL" id="KAJ1098572.1"/>
    </source>
</evidence>
<accession>A0AAV7M503</accession>
<feature type="region of interest" description="Disordered" evidence="1">
    <location>
        <begin position="181"/>
        <end position="205"/>
    </location>
</feature>
<sequence>MDGPTPHNLRVCDCDYYATVKSVQNLKDSEQCLKQNKESNTSYKEPCRSLGAPIPQPAARQRQGTATDIPGSEPSPLKMRVHKSEKKQAAKLYLPQDHHKDRTAEDQQAEKTPAADSERRHPCMPRNNLVPKRKAGKPLASCFLCTAPSHRACWETCNGWQTALAHWKQWPIQWPEQGKQQCYPSKPSRLEGSVPGTAVVQAQQG</sequence>
<name>A0AAV7M503_PLEWA</name>
<reference evidence="2" key="1">
    <citation type="journal article" date="2022" name="bioRxiv">
        <title>Sequencing and chromosome-scale assembly of the giantPleurodeles waltlgenome.</title>
        <authorList>
            <person name="Brown T."/>
            <person name="Elewa A."/>
            <person name="Iarovenko S."/>
            <person name="Subramanian E."/>
            <person name="Araus A.J."/>
            <person name="Petzold A."/>
            <person name="Susuki M."/>
            <person name="Suzuki K.-i.T."/>
            <person name="Hayashi T."/>
            <person name="Toyoda A."/>
            <person name="Oliveira C."/>
            <person name="Osipova E."/>
            <person name="Leigh N.D."/>
            <person name="Simon A."/>
            <person name="Yun M.H."/>
        </authorList>
    </citation>
    <scope>NUCLEOTIDE SEQUENCE</scope>
    <source>
        <strain evidence="2">20211129_DDA</strain>
        <tissue evidence="2">Liver</tissue>
    </source>
</reference>
<dbReference type="Proteomes" id="UP001066276">
    <property type="component" value="Chromosome 10"/>
</dbReference>
<dbReference type="AlphaFoldDB" id="A0AAV7M503"/>
<organism evidence="2 3">
    <name type="scientific">Pleurodeles waltl</name>
    <name type="common">Iberian ribbed newt</name>
    <dbReference type="NCBI Taxonomy" id="8319"/>
    <lineage>
        <taxon>Eukaryota</taxon>
        <taxon>Metazoa</taxon>
        <taxon>Chordata</taxon>
        <taxon>Craniata</taxon>
        <taxon>Vertebrata</taxon>
        <taxon>Euteleostomi</taxon>
        <taxon>Amphibia</taxon>
        <taxon>Batrachia</taxon>
        <taxon>Caudata</taxon>
        <taxon>Salamandroidea</taxon>
        <taxon>Salamandridae</taxon>
        <taxon>Pleurodelinae</taxon>
        <taxon>Pleurodeles</taxon>
    </lineage>
</organism>
<evidence type="ECO:0000313" key="3">
    <source>
        <dbReference type="Proteomes" id="UP001066276"/>
    </source>
</evidence>
<evidence type="ECO:0000256" key="1">
    <source>
        <dbReference type="SAM" id="MobiDB-lite"/>
    </source>
</evidence>
<feature type="compositionally biased region" description="Basic and acidic residues" evidence="1">
    <location>
        <begin position="96"/>
        <end position="109"/>
    </location>
</feature>
<feature type="region of interest" description="Disordered" evidence="1">
    <location>
        <begin position="36"/>
        <end position="131"/>
    </location>
</feature>
<comment type="caution">
    <text evidence="2">The sequence shown here is derived from an EMBL/GenBank/DDBJ whole genome shotgun (WGS) entry which is preliminary data.</text>
</comment>